<dbReference type="PANTHER" id="PTHR35617">
    <property type="entry name" value="PHAGE_INTEGRASE DOMAIN-CONTAINING PROTEIN"/>
    <property type="match status" value="1"/>
</dbReference>
<evidence type="ECO:0000313" key="3">
    <source>
        <dbReference type="Proteomes" id="UP000789759"/>
    </source>
</evidence>
<dbReference type="Gene3D" id="1.10.150.130">
    <property type="match status" value="1"/>
</dbReference>
<evidence type="ECO:0000313" key="2">
    <source>
        <dbReference type="EMBL" id="CAG8736173.1"/>
    </source>
</evidence>
<dbReference type="PANTHER" id="PTHR35617:SF3">
    <property type="entry name" value="CORE-BINDING (CB) DOMAIN-CONTAINING PROTEIN"/>
    <property type="match status" value="1"/>
</dbReference>
<sequence>MVLNVNELANRHTNYLISQSNNSQYNYITQELQMEDLCSSCIWEQLKDKDFSDRAAELYITLYNLKASRTVLTYMRKWFNWCAAGNYDSISCLLQTIVEFLDHLYSQKMQFNTIVSYRSAISEIYIHVDGKSIGTYLIIVKVIKGLFNLNLPKQSSVEVVDILPTIRVLGIVKKIWHATWYTKF</sequence>
<keyword evidence="1" id="KW-0238">DNA-binding</keyword>
<dbReference type="InterPro" id="IPR010998">
    <property type="entry name" value="Integrase_recombinase_N"/>
</dbReference>
<name>A0A9N9NIK9_9GLOM</name>
<reference evidence="2" key="1">
    <citation type="submission" date="2021-06" db="EMBL/GenBank/DDBJ databases">
        <authorList>
            <person name="Kallberg Y."/>
            <person name="Tangrot J."/>
            <person name="Rosling A."/>
        </authorList>
    </citation>
    <scope>NUCLEOTIDE SEQUENCE</scope>
    <source>
        <strain evidence="2">FL966</strain>
    </source>
</reference>
<gene>
    <name evidence="2" type="ORF">CPELLU_LOCUS13817</name>
</gene>
<dbReference type="EMBL" id="CAJVQA010015256">
    <property type="protein sequence ID" value="CAG8736173.1"/>
    <property type="molecule type" value="Genomic_DNA"/>
</dbReference>
<accession>A0A9N9NIK9</accession>
<comment type="caution">
    <text evidence="2">The sequence shown here is derived from an EMBL/GenBank/DDBJ whole genome shotgun (WGS) entry which is preliminary data.</text>
</comment>
<dbReference type="Proteomes" id="UP000789759">
    <property type="component" value="Unassembled WGS sequence"/>
</dbReference>
<protein>
    <submittedName>
        <fullName evidence="2">12032_t:CDS:1</fullName>
    </submittedName>
</protein>
<organism evidence="2 3">
    <name type="scientific">Cetraspora pellucida</name>
    <dbReference type="NCBI Taxonomy" id="1433469"/>
    <lineage>
        <taxon>Eukaryota</taxon>
        <taxon>Fungi</taxon>
        <taxon>Fungi incertae sedis</taxon>
        <taxon>Mucoromycota</taxon>
        <taxon>Glomeromycotina</taxon>
        <taxon>Glomeromycetes</taxon>
        <taxon>Diversisporales</taxon>
        <taxon>Gigasporaceae</taxon>
        <taxon>Cetraspora</taxon>
    </lineage>
</organism>
<proteinExistence type="predicted"/>
<dbReference type="GO" id="GO:0003677">
    <property type="term" value="F:DNA binding"/>
    <property type="evidence" value="ECO:0007669"/>
    <property type="project" value="UniProtKB-KW"/>
</dbReference>
<keyword evidence="3" id="KW-1185">Reference proteome</keyword>
<evidence type="ECO:0000256" key="1">
    <source>
        <dbReference type="ARBA" id="ARBA00023125"/>
    </source>
</evidence>
<dbReference type="SUPFAM" id="SSF47823">
    <property type="entry name" value="lambda integrase-like, N-terminal domain"/>
    <property type="match status" value="1"/>
</dbReference>
<dbReference type="OrthoDB" id="2448315at2759"/>
<dbReference type="AlphaFoldDB" id="A0A9N9NIK9"/>